<accession>A0A133XIB0</accession>
<name>A0A133XIB0_9RHOO</name>
<protein>
    <recommendedName>
        <fullName evidence="3">N-acetyltransferase domain-containing protein</fullName>
    </recommendedName>
</protein>
<sequence length="132" mass="15440">MNLLKKQKILLKRLFAIPKNKHHMALEVVPISNKLPPGRCRTIIYAVFDRGRRLGTAEVEYFQEQQSAIIHQIKVEEDVRKQGVASYLVGWIIAHTPYRVGTLYEYHSAYHFWVKMRNRHGWRMLPAPAMSG</sequence>
<dbReference type="AlphaFoldDB" id="A0A133XIB0"/>
<dbReference type="RefSeq" id="WP_066882451.1">
    <property type="nucleotide sequence ID" value="NZ_LODL01000019.1"/>
</dbReference>
<comment type="caution">
    <text evidence="1">The sequence shown here is derived from an EMBL/GenBank/DDBJ whole genome shotgun (WGS) entry which is preliminary data.</text>
</comment>
<reference evidence="1 2" key="1">
    <citation type="submission" date="2015-12" db="EMBL/GenBank/DDBJ databases">
        <title>Nitrous oxide reduction kinetics distinguish bacteria harboring typical versus atypical NosZ.</title>
        <authorList>
            <person name="Yoon S."/>
            <person name="Nissen S."/>
            <person name="Park D."/>
            <person name="Sanford R.A."/>
            <person name="Loeffler F.E."/>
        </authorList>
    </citation>
    <scope>NUCLEOTIDE SEQUENCE [LARGE SCALE GENOMIC DNA]</scope>
    <source>
        <strain evidence="1 2">ATCC BAA-841</strain>
    </source>
</reference>
<keyword evidence="2" id="KW-1185">Reference proteome</keyword>
<dbReference type="InterPro" id="IPR016181">
    <property type="entry name" value="Acyl_CoA_acyltransferase"/>
</dbReference>
<dbReference type="EMBL" id="LODL01000019">
    <property type="protein sequence ID" value="KXB30684.1"/>
    <property type="molecule type" value="Genomic_DNA"/>
</dbReference>
<organism evidence="1 2">
    <name type="scientific">Dechloromonas denitrificans</name>
    <dbReference type="NCBI Taxonomy" id="281362"/>
    <lineage>
        <taxon>Bacteria</taxon>
        <taxon>Pseudomonadati</taxon>
        <taxon>Pseudomonadota</taxon>
        <taxon>Betaproteobacteria</taxon>
        <taxon>Rhodocyclales</taxon>
        <taxon>Azonexaceae</taxon>
        <taxon>Dechloromonas</taxon>
    </lineage>
</organism>
<proteinExistence type="predicted"/>
<evidence type="ECO:0000313" key="1">
    <source>
        <dbReference type="EMBL" id="KXB30684.1"/>
    </source>
</evidence>
<gene>
    <name evidence="1" type="ORF">AT959_08065</name>
</gene>
<evidence type="ECO:0008006" key="3">
    <source>
        <dbReference type="Google" id="ProtNLM"/>
    </source>
</evidence>
<dbReference type="STRING" id="281362.AT959_08065"/>
<dbReference type="SUPFAM" id="SSF55729">
    <property type="entry name" value="Acyl-CoA N-acyltransferases (Nat)"/>
    <property type="match status" value="1"/>
</dbReference>
<evidence type="ECO:0000313" key="2">
    <source>
        <dbReference type="Proteomes" id="UP000070186"/>
    </source>
</evidence>
<dbReference type="Proteomes" id="UP000070186">
    <property type="component" value="Unassembled WGS sequence"/>
</dbReference>